<accession>A0A0C2WT28</accession>
<reference evidence="1 2" key="1">
    <citation type="submission" date="2014-04" db="EMBL/GenBank/DDBJ databases">
        <authorList>
            <consortium name="DOE Joint Genome Institute"/>
            <person name="Kuo A."/>
            <person name="Zuccaro A."/>
            <person name="Kohler A."/>
            <person name="Nagy L.G."/>
            <person name="Floudas D."/>
            <person name="Copeland A."/>
            <person name="Barry K.W."/>
            <person name="Cichocki N."/>
            <person name="Veneault-Fourrey C."/>
            <person name="LaButti K."/>
            <person name="Lindquist E.A."/>
            <person name="Lipzen A."/>
            <person name="Lundell T."/>
            <person name="Morin E."/>
            <person name="Murat C."/>
            <person name="Sun H."/>
            <person name="Tunlid A."/>
            <person name="Henrissat B."/>
            <person name="Grigoriev I.V."/>
            <person name="Hibbett D.S."/>
            <person name="Martin F."/>
            <person name="Nordberg H.P."/>
            <person name="Cantor M.N."/>
            <person name="Hua S.X."/>
        </authorList>
    </citation>
    <scope>NUCLEOTIDE SEQUENCE [LARGE SCALE GENOMIC DNA]</scope>
    <source>
        <strain evidence="1 2">MAFF 305830</strain>
    </source>
</reference>
<sequence>MLALDVEPSIESNQTAAYYTYPYFAQRPGNSARLIDEAELDPRSWSLDPFIDLYSQPLP</sequence>
<name>A0A0C2WT28_SERVB</name>
<dbReference type="Proteomes" id="UP000054097">
    <property type="component" value="Unassembled WGS sequence"/>
</dbReference>
<keyword evidence="2" id="KW-1185">Reference proteome</keyword>
<organism evidence="1 2">
    <name type="scientific">Serendipita vermifera MAFF 305830</name>
    <dbReference type="NCBI Taxonomy" id="933852"/>
    <lineage>
        <taxon>Eukaryota</taxon>
        <taxon>Fungi</taxon>
        <taxon>Dikarya</taxon>
        <taxon>Basidiomycota</taxon>
        <taxon>Agaricomycotina</taxon>
        <taxon>Agaricomycetes</taxon>
        <taxon>Sebacinales</taxon>
        <taxon>Serendipitaceae</taxon>
        <taxon>Serendipita</taxon>
    </lineage>
</organism>
<dbReference type="EMBL" id="KN824289">
    <property type="protein sequence ID" value="KIM29293.1"/>
    <property type="molecule type" value="Genomic_DNA"/>
</dbReference>
<dbReference type="AlphaFoldDB" id="A0A0C2WT28"/>
<reference evidence="2" key="2">
    <citation type="submission" date="2015-01" db="EMBL/GenBank/DDBJ databases">
        <title>Evolutionary Origins and Diversification of the Mycorrhizal Mutualists.</title>
        <authorList>
            <consortium name="DOE Joint Genome Institute"/>
            <consortium name="Mycorrhizal Genomics Consortium"/>
            <person name="Kohler A."/>
            <person name="Kuo A."/>
            <person name="Nagy L.G."/>
            <person name="Floudas D."/>
            <person name="Copeland A."/>
            <person name="Barry K.W."/>
            <person name="Cichocki N."/>
            <person name="Veneault-Fourrey C."/>
            <person name="LaButti K."/>
            <person name="Lindquist E.A."/>
            <person name="Lipzen A."/>
            <person name="Lundell T."/>
            <person name="Morin E."/>
            <person name="Murat C."/>
            <person name="Riley R."/>
            <person name="Ohm R."/>
            <person name="Sun H."/>
            <person name="Tunlid A."/>
            <person name="Henrissat B."/>
            <person name="Grigoriev I.V."/>
            <person name="Hibbett D.S."/>
            <person name="Martin F."/>
        </authorList>
    </citation>
    <scope>NUCLEOTIDE SEQUENCE [LARGE SCALE GENOMIC DNA]</scope>
    <source>
        <strain evidence="2">MAFF 305830</strain>
    </source>
</reference>
<evidence type="ECO:0000313" key="1">
    <source>
        <dbReference type="EMBL" id="KIM29293.1"/>
    </source>
</evidence>
<gene>
    <name evidence="1" type="ORF">M408DRAFT_328945</name>
</gene>
<protein>
    <submittedName>
        <fullName evidence="1">Uncharacterized protein</fullName>
    </submittedName>
</protein>
<dbReference type="HOGENOM" id="CLU_2962343_0_0_1"/>
<evidence type="ECO:0000313" key="2">
    <source>
        <dbReference type="Proteomes" id="UP000054097"/>
    </source>
</evidence>
<proteinExistence type="predicted"/>